<keyword evidence="2" id="KW-1185">Reference proteome</keyword>
<evidence type="ECO:0000313" key="2">
    <source>
        <dbReference type="Proteomes" id="UP000059680"/>
    </source>
</evidence>
<reference evidence="2" key="1">
    <citation type="journal article" date="2005" name="Nature">
        <title>The map-based sequence of the rice genome.</title>
        <authorList>
            <consortium name="International rice genome sequencing project (IRGSP)"/>
            <person name="Matsumoto T."/>
            <person name="Wu J."/>
            <person name="Kanamori H."/>
            <person name="Katayose Y."/>
            <person name="Fujisawa M."/>
            <person name="Namiki N."/>
            <person name="Mizuno H."/>
            <person name="Yamamoto K."/>
            <person name="Antonio B.A."/>
            <person name="Baba T."/>
            <person name="Sakata K."/>
            <person name="Nagamura Y."/>
            <person name="Aoki H."/>
            <person name="Arikawa K."/>
            <person name="Arita K."/>
            <person name="Bito T."/>
            <person name="Chiden Y."/>
            <person name="Fujitsuka N."/>
            <person name="Fukunaka R."/>
            <person name="Hamada M."/>
            <person name="Harada C."/>
            <person name="Hayashi A."/>
            <person name="Hijishita S."/>
            <person name="Honda M."/>
            <person name="Hosokawa S."/>
            <person name="Ichikawa Y."/>
            <person name="Idonuma A."/>
            <person name="Iijima M."/>
            <person name="Ikeda M."/>
            <person name="Ikeno M."/>
            <person name="Ito K."/>
            <person name="Ito S."/>
            <person name="Ito T."/>
            <person name="Ito Y."/>
            <person name="Ito Y."/>
            <person name="Iwabuchi A."/>
            <person name="Kamiya K."/>
            <person name="Karasawa W."/>
            <person name="Kurita K."/>
            <person name="Katagiri S."/>
            <person name="Kikuta A."/>
            <person name="Kobayashi H."/>
            <person name="Kobayashi N."/>
            <person name="Machita K."/>
            <person name="Maehara T."/>
            <person name="Masukawa M."/>
            <person name="Mizubayashi T."/>
            <person name="Mukai Y."/>
            <person name="Nagasaki H."/>
            <person name="Nagata Y."/>
            <person name="Naito S."/>
            <person name="Nakashima M."/>
            <person name="Nakama Y."/>
            <person name="Nakamichi Y."/>
            <person name="Nakamura M."/>
            <person name="Meguro A."/>
            <person name="Negishi M."/>
            <person name="Ohta I."/>
            <person name="Ohta T."/>
            <person name="Okamoto M."/>
            <person name="Ono N."/>
            <person name="Saji S."/>
            <person name="Sakaguchi M."/>
            <person name="Sakai K."/>
            <person name="Shibata M."/>
            <person name="Shimokawa T."/>
            <person name="Song J."/>
            <person name="Takazaki Y."/>
            <person name="Terasawa K."/>
            <person name="Tsugane M."/>
            <person name="Tsuji K."/>
            <person name="Ueda S."/>
            <person name="Waki K."/>
            <person name="Yamagata H."/>
            <person name="Yamamoto M."/>
            <person name="Yamamoto S."/>
            <person name="Yamane H."/>
            <person name="Yoshiki S."/>
            <person name="Yoshihara R."/>
            <person name="Yukawa K."/>
            <person name="Zhong H."/>
            <person name="Yano M."/>
            <person name="Yuan Q."/>
            <person name="Ouyang S."/>
            <person name="Liu J."/>
            <person name="Jones K.M."/>
            <person name="Gansberger K."/>
            <person name="Moffat K."/>
            <person name="Hill J."/>
            <person name="Bera J."/>
            <person name="Fadrosh D."/>
            <person name="Jin S."/>
            <person name="Johri S."/>
            <person name="Kim M."/>
            <person name="Overton L."/>
            <person name="Reardon M."/>
            <person name="Tsitrin T."/>
            <person name="Vuong H."/>
            <person name="Weaver B."/>
            <person name="Ciecko A."/>
            <person name="Tallon L."/>
            <person name="Jackson J."/>
            <person name="Pai G."/>
            <person name="Aken S.V."/>
            <person name="Utterback T."/>
            <person name="Reidmuller S."/>
            <person name="Feldblyum T."/>
            <person name="Hsiao J."/>
            <person name="Zismann V."/>
            <person name="Iobst S."/>
            <person name="de Vazeille A.R."/>
            <person name="Buell C.R."/>
            <person name="Ying K."/>
            <person name="Li Y."/>
            <person name="Lu T."/>
            <person name="Huang Y."/>
            <person name="Zhao Q."/>
            <person name="Feng Q."/>
            <person name="Zhang L."/>
            <person name="Zhu J."/>
            <person name="Weng Q."/>
            <person name="Mu J."/>
            <person name="Lu Y."/>
            <person name="Fan D."/>
            <person name="Liu Y."/>
            <person name="Guan J."/>
            <person name="Zhang Y."/>
            <person name="Yu S."/>
            <person name="Liu X."/>
            <person name="Zhang Y."/>
            <person name="Hong G."/>
            <person name="Han B."/>
            <person name="Choisne N."/>
            <person name="Demange N."/>
            <person name="Orjeda G."/>
            <person name="Samain S."/>
            <person name="Cattolico L."/>
            <person name="Pelletier E."/>
            <person name="Couloux A."/>
            <person name="Segurens B."/>
            <person name="Wincker P."/>
            <person name="D'Hont A."/>
            <person name="Scarpelli C."/>
            <person name="Weissenbach J."/>
            <person name="Salanoubat M."/>
            <person name="Quetier F."/>
            <person name="Yu Y."/>
            <person name="Kim H.R."/>
            <person name="Rambo T."/>
            <person name="Currie J."/>
            <person name="Collura K."/>
            <person name="Luo M."/>
            <person name="Yang T."/>
            <person name="Ammiraju J.S.S."/>
            <person name="Engler F."/>
            <person name="Soderlund C."/>
            <person name="Wing R.A."/>
            <person name="Palmer L.E."/>
            <person name="de la Bastide M."/>
            <person name="Spiegel L."/>
            <person name="Nascimento L."/>
            <person name="Zutavern T."/>
            <person name="O'Shaughnessy A."/>
            <person name="Dike S."/>
            <person name="Dedhia N."/>
            <person name="Preston R."/>
            <person name="Balija V."/>
            <person name="McCombie W.R."/>
            <person name="Chow T."/>
            <person name="Chen H."/>
            <person name="Chung M."/>
            <person name="Chen C."/>
            <person name="Shaw J."/>
            <person name="Wu H."/>
            <person name="Hsiao K."/>
            <person name="Chao Y."/>
            <person name="Chu M."/>
            <person name="Cheng C."/>
            <person name="Hour A."/>
            <person name="Lee P."/>
            <person name="Lin S."/>
            <person name="Lin Y."/>
            <person name="Liou J."/>
            <person name="Liu S."/>
            <person name="Hsing Y."/>
            <person name="Raghuvanshi S."/>
            <person name="Mohanty A."/>
            <person name="Bharti A.K."/>
            <person name="Gaur A."/>
            <person name="Gupta V."/>
            <person name="Kumar D."/>
            <person name="Ravi V."/>
            <person name="Vij S."/>
            <person name="Kapur A."/>
            <person name="Khurana P."/>
            <person name="Khurana P."/>
            <person name="Khurana J.P."/>
            <person name="Tyagi A.K."/>
            <person name="Gaikwad K."/>
            <person name="Singh A."/>
            <person name="Dalal V."/>
            <person name="Srivastava S."/>
            <person name="Dixit A."/>
            <person name="Pal A.K."/>
            <person name="Ghazi I.A."/>
            <person name="Yadav M."/>
            <person name="Pandit A."/>
            <person name="Bhargava A."/>
            <person name="Sureshbabu K."/>
            <person name="Batra K."/>
            <person name="Sharma T.R."/>
            <person name="Mohapatra T."/>
            <person name="Singh N.K."/>
            <person name="Messing J."/>
            <person name="Nelson A.B."/>
            <person name="Fuks G."/>
            <person name="Kavchok S."/>
            <person name="Keizer G."/>
            <person name="Linton E."/>
            <person name="Llaca V."/>
            <person name="Song R."/>
            <person name="Tanyolac B."/>
            <person name="Young S."/>
            <person name="Ho-Il K."/>
            <person name="Hahn J.H."/>
            <person name="Sangsakoo G."/>
            <person name="Vanavichit A."/>
            <person name="de Mattos Luiz.A.T."/>
            <person name="Zimmer P.D."/>
            <person name="Malone G."/>
            <person name="Dellagostin O."/>
            <person name="de Oliveira A.C."/>
            <person name="Bevan M."/>
            <person name="Bancroft I."/>
            <person name="Minx P."/>
            <person name="Cordum H."/>
            <person name="Wilson R."/>
            <person name="Cheng Z."/>
            <person name="Jin W."/>
            <person name="Jiang J."/>
            <person name="Leong S.A."/>
            <person name="Iwama H."/>
            <person name="Gojobori T."/>
            <person name="Itoh T."/>
            <person name="Niimura Y."/>
            <person name="Fujii Y."/>
            <person name="Habara T."/>
            <person name="Sakai H."/>
            <person name="Sato Y."/>
            <person name="Wilson G."/>
            <person name="Kumar K."/>
            <person name="McCouch S."/>
            <person name="Juretic N."/>
            <person name="Hoen D."/>
            <person name="Wright S."/>
            <person name="Bruskiewich R."/>
            <person name="Bureau T."/>
            <person name="Miyao A."/>
            <person name="Hirochika H."/>
            <person name="Nishikawa T."/>
            <person name="Kadowaki K."/>
            <person name="Sugiura M."/>
            <person name="Burr B."/>
            <person name="Sasaki T."/>
        </authorList>
    </citation>
    <scope>NUCLEOTIDE SEQUENCE [LARGE SCALE GENOMIC DNA]</scope>
    <source>
        <strain evidence="2">cv. Nipponbare</strain>
    </source>
</reference>
<reference evidence="1 2" key="3">
    <citation type="journal article" date="2013" name="Rice">
        <title>Improvement of the Oryza sativa Nipponbare reference genome using next generation sequence and optical map data.</title>
        <authorList>
            <person name="Kawahara Y."/>
            <person name="de la Bastide M."/>
            <person name="Hamilton J.P."/>
            <person name="Kanamori H."/>
            <person name="McCombie W.R."/>
            <person name="Ouyang S."/>
            <person name="Schwartz D.C."/>
            <person name="Tanaka T."/>
            <person name="Wu J."/>
            <person name="Zhou S."/>
            <person name="Childs K.L."/>
            <person name="Davidson R.M."/>
            <person name="Lin H."/>
            <person name="Quesada-Ocampo L."/>
            <person name="Vaillancourt B."/>
            <person name="Sakai H."/>
            <person name="Lee S.S."/>
            <person name="Kim J."/>
            <person name="Numa H."/>
            <person name="Itoh T."/>
            <person name="Buell C.R."/>
            <person name="Matsumoto T."/>
        </authorList>
    </citation>
    <scope>NUCLEOTIDE SEQUENCE [LARGE SCALE GENOMIC DNA]</scope>
    <source>
        <strain evidence="2">cv. Nipponbare</strain>
    </source>
</reference>
<protein>
    <submittedName>
        <fullName evidence="1">Os08g0440850 protein</fullName>
    </submittedName>
</protein>
<dbReference type="Proteomes" id="UP000059680">
    <property type="component" value="Chromosome 8"/>
</dbReference>
<reference evidence="1 2" key="2">
    <citation type="journal article" date="2013" name="Plant Cell Physiol.">
        <title>Rice Annotation Project Database (RAP-DB): an integrative and interactive database for rice genomics.</title>
        <authorList>
            <person name="Sakai H."/>
            <person name="Lee S.S."/>
            <person name="Tanaka T."/>
            <person name="Numa H."/>
            <person name="Kim J."/>
            <person name="Kawahara Y."/>
            <person name="Wakimoto H."/>
            <person name="Yang C.C."/>
            <person name="Iwamoto M."/>
            <person name="Abe T."/>
            <person name="Yamada Y."/>
            <person name="Muto A."/>
            <person name="Inokuchi H."/>
            <person name="Ikemura T."/>
            <person name="Matsumoto T."/>
            <person name="Sasaki T."/>
            <person name="Itoh T."/>
        </authorList>
    </citation>
    <scope>NUCLEOTIDE SEQUENCE [LARGE SCALE GENOMIC DNA]</scope>
    <source>
        <strain evidence="2">cv. Nipponbare</strain>
    </source>
</reference>
<feature type="non-terminal residue" evidence="1">
    <location>
        <position position="84"/>
    </location>
</feature>
<feature type="non-terminal residue" evidence="1">
    <location>
        <position position="1"/>
    </location>
</feature>
<evidence type="ECO:0000313" key="1">
    <source>
        <dbReference type="EMBL" id="BAT05628.1"/>
    </source>
</evidence>
<dbReference type="PaxDb" id="39947-A0A0P0XGF5"/>
<proteinExistence type="predicted"/>
<dbReference type="EMBL" id="AP014964">
    <property type="protein sequence ID" value="BAT05628.1"/>
    <property type="molecule type" value="Genomic_DNA"/>
</dbReference>
<sequence length="84" mass="9725">KNGTKIHQVQTEIATDFRDRVLGRLGDLLDEALCNRGLVLLEDGGRLVQELRALPQRRARPRLLRHLRRLHHLVHLLLGACWTH</sequence>
<dbReference type="InParanoid" id="A0A0P0XGF5"/>
<accession>A0A0P0XGF5</accession>
<dbReference type="Gramene" id="Os08t0440850-00">
    <property type="protein sequence ID" value="Os08t0440850-00"/>
    <property type="gene ID" value="Os08g0440850"/>
</dbReference>
<name>A0A0P0XGF5_ORYSJ</name>
<dbReference type="AlphaFoldDB" id="A0A0P0XGF5"/>
<gene>
    <name evidence="1" type="ordered locus">Os08g0440850</name>
    <name evidence="1" type="ORF">OSNPB_080440850</name>
</gene>
<organism evidence="1 2">
    <name type="scientific">Oryza sativa subsp. japonica</name>
    <name type="common">Rice</name>
    <dbReference type="NCBI Taxonomy" id="39947"/>
    <lineage>
        <taxon>Eukaryota</taxon>
        <taxon>Viridiplantae</taxon>
        <taxon>Streptophyta</taxon>
        <taxon>Embryophyta</taxon>
        <taxon>Tracheophyta</taxon>
        <taxon>Spermatophyta</taxon>
        <taxon>Magnoliopsida</taxon>
        <taxon>Liliopsida</taxon>
        <taxon>Poales</taxon>
        <taxon>Poaceae</taxon>
        <taxon>BOP clade</taxon>
        <taxon>Oryzoideae</taxon>
        <taxon>Oryzeae</taxon>
        <taxon>Oryzinae</taxon>
        <taxon>Oryza</taxon>
        <taxon>Oryza sativa</taxon>
    </lineage>
</organism>